<dbReference type="CDD" id="cd05930">
    <property type="entry name" value="A_NRPS"/>
    <property type="match status" value="1"/>
</dbReference>
<dbReference type="InterPro" id="IPR020845">
    <property type="entry name" value="AMP-binding_CS"/>
</dbReference>
<dbReference type="SUPFAM" id="SSF56801">
    <property type="entry name" value="Acetyl-CoA synthetase-like"/>
    <property type="match status" value="1"/>
</dbReference>
<protein>
    <submittedName>
        <fullName evidence="2">Amino acid adenylation domain-containing protein</fullName>
    </submittedName>
</protein>
<dbReference type="InterPro" id="IPR042099">
    <property type="entry name" value="ANL_N_sf"/>
</dbReference>
<sequence length="492" mass="54882">MLVIDKFEQTVERHGDKIALVDGVRSITFYELRKEAMDLAAVLYETIGAESKPMLVAVNRRIETVVAYLAVLYSGNFYVPVSDEEAAGRMEQIAEKLEAEAGIFHEKNCFESLNLTAISSKAKAMGAVDVNLLRDGIIDADPCYVLFTSGSTGAPKGVVVAQKMVVDFMDWIPEALGIDASFNIANQTPLYFDASVKELALMMGEGATVHLMDKKLFLFPVKAVEYLNEHKITAILWSVSAMNLLANSKVFDAAVPEHLKVVAFAGEAFSAEKLKIWRDAVSADYFNLYGPTETTVDCAYYKVDRDFGPGEVIPIGRACENMDLMILDGDVPAEKGELVVRGTGVAYGYYNDPEKTKAAFVQNPLNSRYPEIVYRTGDIVRRNGRGEIEFLAREDDQIKRHGYRIELGEVERALFAFGIKDGMCFYDREKERIVAVYTGEEFSRMDFRKGLKAHLPAYMIPDRFIHVTALPTTRNGKIDRKALEDAYEHGAL</sequence>
<accession>A0ABV1J4D8</accession>
<dbReference type="Gene3D" id="3.30.300.30">
    <property type="match status" value="1"/>
</dbReference>
<evidence type="ECO:0000313" key="3">
    <source>
        <dbReference type="Proteomes" id="UP001481872"/>
    </source>
</evidence>
<dbReference type="Pfam" id="PF00501">
    <property type="entry name" value="AMP-binding"/>
    <property type="match status" value="1"/>
</dbReference>
<gene>
    <name evidence="2" type="ORF">AAA081_01915</name>
</gene>
<keyword evidence="3" id="KW-1185">Reference proteome</keyword>
<dbReference type="RefSeq" id="WP_349053468.1">
    <property type="nucleotide sequence ID" value="NZ_JBBNPS010000003.1"/>
</dbReference>
<dbReference type="Proteomes" id="UP001481872">
    <property type="component" value="Unassembled WGS sequence"/>
</dbReference>
<dbReference type="InterPro" id="IPR000873">
    <property type="entry name" value="AMP-dep_synth/lig_dom"/>
</dbReference>
<organism evidence="2 3">
    <name type="scientific">Aedoeadaptatus acetigenes</name>
    <dbReference type="NCBI Taxonomy" id="2981723"/>
    <lineage>
        <taxon>Bacteria</taxon>
        <taxon>Bacillati</taxon>
        <taxon>Bacillota</taxon>
        <taxon>Tissierellia</taxon>
        <taxon>Tissierellales</taxon>
        <taxon>Peptoniphilaceae</taxon>
        <taxon>Aedoeadaptatus</taxon>
    </lineage>
</organism>
<evidence type="ECO:0000313" key="2">
    <source>
        <dbReference type="EMBL" id="MEQ3353060.1"/>
    </source>
</evidence>
<proteinExistence type="predicted"/>
<dbReference type="PANTHER" id="PTHR45527">
    <property type="entry name" value="NONRIBOSOMAL PEPTIDE SYNTHETASE"/>
    <property type="match status" value="1"/>
</dbReference>
<feature type="domain" description="AMP-dependent synthetase/ligase" evidence="1">
    <location>
        <begin position="7"/>
        <end position="350"/>
    </location>
</feature>
<dbReference type="PANTHER" id="PTHR45527:SF1">
    <property type="entry name" value="FATTY ACID SYNTHASE"/>
    <property type="match status" value="1"/>
</dbReference>
<evidence type="ECO:0000259" key="1">
    <source>
        <dbReference type="Pfam" id="PF00501"/>
    </source>
</evidence>
<dbReference type="Gene3D" id="3.40.50.12780">
    <property type="entry name" value="N-terminal domain of ligase-like"/>
    <property type="match status" value="1"/>
</dbReference>
<dbReference type="PROSITE" id="PS00455">
    <property type="entry name" value="AMP_BINDING"/>
    <property type="match status" value="1"/>
</dbReference>
<comment type="caution">
    <text evidence="2">The sequence shown here is derived from an EMBL/GenBank/DDBJ whole genome shotgun (WGS) entry which is preliminary data.</text>
</comment>
<reference evidence="2 3" key="1">
    <citation type="submission" date="2024-04" db="EMBL/GenBank/DDBJ databases">
        <title>Human intestinal bacterial collection.</title>
        <authorList>
            <person name="Pauvert C."/>
            <person name="Hitch T.C.A."/>
            <person name="Clavel T."/>
        </authorList>
    </citation>
    <scope>NUCLEOTIDE SEQUENCE [LARGE SCALE GENOMIC DNA]</scope>
    <source>
        <strain evidence="2 3">CLA-SR-H026</strain>
    </source>
</reference>
<dbReference type="InterPro" id="IPR045851">
    <property type="entry name" value="AMP-bd_C_sf"/>
</dbReference>
<name>A0ABV1J4D8_9FIRM</name>
<dbReference type="EMBL" id="JBBNPS010000003">
    <property type="protein sequence ID" value="MEQ3353060.1"/>
    <property type="molecule type" value="Genomic_DNA"/>
</dbReference>